<evidence type="ECO:0000259" key="7">
    <source>
        <dbReference type="PROSITE" id="PS50011"/>
    </source>
</evidence>
<dbReference type="PROSITE" id="PS50011">
    <property type="entry name" value="PROTEIN_KINASE_DOM"/>
    <property type="match status" value="1"/>
</dbReference>
<evidence type="ECO:0000256" key="6">
    <source>
        <dbReference type="SAM" id="MobiDB-lite"/>
    </source>
</evidence>
<dbReference type="Gene3D" id="1.10.510.10">
    <property type="entry name" value="Transferase(Phosphotransferase) domain 1"/>
    <property type="match status" value="1"/>
</dbReference>
<feature type="region of interest" description="Disordered" evidence="6">
    <location>
        <begin position="314"/>
        <end position="334"/>
    </location>
</feature>
<reference evidence="8 9" key="1">
    <citation type="journal article" date="2011" name="J. Bacteriol.">
        <title>Genome sequence of the halotolerant marine bacterium Myxococcus fulvus HW-1.</title>
        <authorList>
            <person name="Li Z.F."/>
            <person name="Li X."/>
            <person name="Liu H."/>
            <person name="Liu X."/>
            <person name="Han K."/>
            <person name="Wu Z.H."/>
            <person name="Hu W."/>
            <person name="Li F.F."/>
            <person name="Li Y.Z."/>
        </authorList>
    </citation>
    <scope>NUCLEOTIDE SEQUENCE [LARGE SCALE GENOMIC DNA]</scope>
    <source>
        <strain evidence="9">ATCC BAA-855 / HW-1</strain>
    </source>
</reference>
<dbReference type="Gene3D" id="3.30.200.20">
    <property type="entry name" value="Phosphorylase Kinase, domain 1"/>
    <property type="match status" value="1"/>
</dbReference>
<dbReference type="InterPro" id="IPR008266">
    <property type="entry name" value="Tyr_kinase_AS"/>
</dbReference>
<name>F8CK45_MYXFH</name>
<dbReference type="eggNOG" id="COG0515">
    <property type="taxonomic scope" value="Bacteria"/>
</dbReference>
<evidence type="ECO:0000256" key="3">
    <source>
        <dbReference type="ARBA" id="ARBA00022777"/>
    </source>
</evidence>
<dbReference type="InterPro" id="IPR011009">
    <property type="entry name" value="Kinase-like_dom_sf"/>
</dbReference>
<evidence type="ECO:0000256" key="1">
    <source>
        <dbReference type="ARBA" id="ARBA00022679"/>
    </source>
</evidence>
<dbReference type="EMBL" id="CP002830">
    <property type="protein sequence ID" value="AEI66421.1"/>
    <property type="molecule type" value="Genomic_DNA"/>
</dbReference>
<keyword evidence="2 5" id="KW-0547">Nucleotide-binding</keyword>
<evidence type="ECO:0000313" key="9">
    <source>
        <dbReference type="Proteomes" id="UP000000488"/>
    </source>
</evidence>
<dbReference type="CDD" id="cd14014">
    <property type="entry name" value="STKc_PknB_like"/>
    <property type="match status" value="1"/>
</dbReference>
<dbReference type="AlphaFoldDB" id="F8CK45"/>
<dbReference type="GO" id="GO:0004674">
    <property type="term" value="F:protein serine/threonine kinase activity"/>
    <property type="evidence" value="ECO:0007669"/>
    <property type="project" value="UniProtKB-KW"/>
</dbReference>
<evidence type="ECO:0000256" key="2">
    <source>
        <dbReference type="ARBA" id="ARBA00022741"/>
    </source>
</evidence>
<proteinExistence type="predicted"/>
<feature type="binding site" evidence="5">
    <location>
        <position position="49"/>
    </location>
    <ligand>
        <name>ATP</name>
        <dbReference type="ChEBI" id="CHEBI:30616"/>
    </ligand>
</feature>
<sequence length="334" mass="36112">MSQPPPPQKTTRFFGNYEVLSVLGKGGMAEVYRARVLSGPREGWTVALKRLLPALTQDPESVALFAREAQLSKQLHHPNIVTVLDAGELEGIYFIVMELVDGRDLGQILRRCKVRGIPLPLDFAVYLGKVLLEALAYAHSATGPQGERLGIVHCDVSPSNLFISRVGEIKLGDFGVSRVLVDGKLQGGDVLGKPYYLSPESLLGEVSPEADLWAATVVLYELLTLQRPFTGTTPDAVFNAIRARQYRPLRELRPDIPEALEAVVARAFAECPEDRFPTAEEFAQALTPHYDERVGTPLAIAAVVRGLFGATDEVPTVTPASGNGAPPPPGSRAG</sequence>
<dbReference type="STRING" id="483219.LILAB_22630"/>
<dbReference type="PANTHER" id="PTHR43289:SF6">
    <property type="entry name" value="SERINE_THREONINE-PROTEIN KINASE NEKL-3"/>
    <property type="match status" value="1"/>
</dbReference>
<dbReference type="Pfam" id="PF00069">
    <property type="entry name" value="Pkinase"/>
    <property type="match status" value="1"/>
</dbReference>
<keyword evidence="8" id="KW-0723">Serine/threonine-protein kinase</keyword>
<dbReference type="PROSITE" id="PS00107">
    <property type="entry name" value="PROTEIN_KINASE_ATP"/>
    <property type="match status" value="1"/>
</dbReference>
<feature type="domain" description="Protein kinase" evidence="7">
    <location>
        <begin position="17"/>
        <end position="290"/>
    </location>
</feature>
<organism evidence="8 9">
    <name type="scientific">Myxococcus fulvus (strain ATCC BAA-855 / HW-1)</name>
    <dbReference type="NCBI Taxonomy" id="483219"/>
    <lineage>
        <taxon>Bacteria</taxon>
        <taxon>Pseudomonadati</taxon>
        <taxon>Myxococcota</taxon>
        <taxon>Myxococcia</taxon>
        <taxon>Myxococcales</taxon>
        <taxon>Cystobacterineae</taxon>
        <taxon>Myxococcaceae</taxon>
        <taxon>Myxococcus</taxon>
    </lineage>
</organism>
<dbReference type="SUPFAM" id="SSF56112">
    <property type="entry name" value="Protein kinase-like (PK-like)"/>
    <property type="match status" value="1"/>
</dbReference>
<dbReference type="InterPro" id="IPR000719">
    <property type="entry name" value="Prot_kinase_dom"/>
</dbReference>
<protein>
    <submittedName>
        <fullName evidence="8">Serine/threonine protein kinase</fullName>
    </submittedName>
</protein>
<dbReference type="KEGG" id="mfu:LILAB_22630"/>
<feature type="compositionally biased region" description="Pro residues" evidence="6">
    <location>
        <begin position="325"/>
        <end position="334"/>
    </location>
</feature>
<evidence type="ECO:0000313" key="8">
    <source>
        <dbReference type="EMBL" id="AEI66421.1"/>
    </source>
</evidence>
<dbReference type="InterPro" id="IPR017441">
    <property type="entry name" value="Protein_kinase_ATP_BS"/>
</dbReference>
<dbReference type="Proteomes" id="UP000000488">
    <property type="component" value="Chromosome"/>
</dbReference>
<keyword evidence="1" id="KW-0808">Transferase</keyword>
<keyword evidence="3 8" id="KW-0418">Kinase</keyword>
<keyword evidence="4 5" id="KW-0067">ATP-binding</keyword>
<dbReference type="GO" id="GO:0005524">
    <property type="term" value="F:ATP binding"/>
    <property type="evidence" value="ECO:0007669"/>
    <property type="project" value="UniProtKB-UniRule"/>
</dbReference>
<dbReference type="PANTHER" id="PTHR43289">
    <property type="entry name" value="MITOGEN-ACTIVATED PROTEIN KINASE KINASE KINASE 20-RELATED"/>
    <property type="match status" value="1"/>
</dbReference>
<dbReference type="PROSITE" id="PS00109">
    <property type="entry name" value="PROTEIN_KINASE_TYR"/>
    <property type="match status" value="1"/>
</dbReference>
<dbReference type="HOGENOM" id="CLU_000288_63_44_7"/>
<evidence type="ECO:0000256" key="5">
    <source>
        <dbReference type="PROSITE-ProRule" id="PRU10141"/>
    </source>
</evidence>
<evidence type="ECO:0000256" key="4">
    <source>
        <dbReference type="ARBA" id="ARBA00022840"/>
    </source>
</evidence>
<gene>
    <name evidence="8" type="ordered locus">LILAB_22630</name>
</gene>
<accession>F8CK45</accession>